<keyword evidence="1" id="KW-0175">Coiled coil</keyword>
<reference evidence="2 3" key="1">
    <citation type="submission" date="2015-01" db="EMBL/GenBank/DDBJ databases">
        <title>Evolution of Trichinella species and genotypes.</title>
        <authorList>
            <person name="Korhonen P.K."/>
            <person name="Edoardo P."/>
            <person name="Giuseppe L.R."/>
            <person name="Gasser R.B."/>
        </authorList>
    </citation>
    <scope>NUCLEOTIDE SEQUENCE [LARGE SCALE GENOMIC DNA]</scope>
    <source>
        <strain evidence="2">ISS3</strain>
    </source>
</reference>
<protein>
    <submittedName>
        <fullName evidence="2">Uncharacterized protein</fullName>
    </submittedName>
</protein>
<evidence type="ECO:0000313" key="3">
    <source>
        <dbReference type="Proteomes" id="UP000054776"/>
    </source>
</evidence>
<proteinExistence type="predicted"/>
<dbReference type="InParanoid" id="A0A0V1BWG8"/>
<accession>A0A0V1BWG8</accession>
<gene>
    <name evidence="2" type="ORF">T01_10240</name>
</gene>
<comment type="caution">
    <text evidence="2">The sequence shown here is derived from an EMBL/GenBank/DDBJ whole genome shotgun (WGS) entry which is preliminary data.</text>
</comment>
<keyword evidence="3" id="KW-1185">Reference proteome</keyword>
<name>A0A0V1BWG8_TRISP</name>
<dbReference type="AlphaFoldDB" id="A0A0V1BWG8"/>
<sequence>MVSARTSVCNHYLKLLKLIKVEEVTRRAKNKSREAGALETKRNNKENNFITFKSISNASLQINDKMKIDCMLNNLLTTYMMTPDLFENS</sequence>
<evidence type="ECO:0000313" key="2">
    <source>
        <dbReference type="EMBL" id="KRY41303.1"/>
    </source>
</evidence>
<evidence type="ECO:0000256" key="1">
    <source>
        <dbReference type="SAM" id="Coils"/>
    </source>
</evidence>
<dbReference type="EMBL" id="JYDH01000008">
    <property type="protein sequence ID" value="KRY41303.1"/>
    <property type="molecule type" value="Genomic_DNA"/>
</dbReference>
<feature type="coiled-coil region" evidence="1">
    <location>
        <begin position="21"/>
        <end position="48"/>
    </location>
</feature>
<organism evidence="2 3">
    <name type="scientific">Trichinella spiralis</name>
    <name type="common">Trichina worm</name>
    <dbReference type="NCBI Taxonomy" id="6334"/>
    <lineage>
        <taxon>Eukaryota</taxon>
        <taxon>Metazoa</taxon>
        <taxon>Ecdysozoa</taxon>
        <taxon>Nematoda</taxon>
        <taxon>Enoplea</taxon>
        <taxon>Dorylaimia</taxon>
        <taxon>Trichinellida</taxon>
        <taxon>Trichinellidae</taxon>
        <taxon>Trichinella</taxon>
    </lineage>
</organism>
<dbReference type="Proteomes" id="UP000054776">
    <property type="component" value="Unassembled WGS sequence"/>
</dbReference>